<comment type="caution">
    <text evidence="1">The sequence shown here is derived from an EMBL/GenBank/DDBJ whole genome shotgun (WGS) entry which is preliminary data.</text>
</comment>
<proteinExistence type="predicted"/>
<dbReference type="AlphaFoldDB" id="A0A8S3FX45"/>
<organism evidence="1 2">
    <name type="scientific">Rotaria magnacalcarata</name>
    <dbReference type="NCBI Taxonomy" id="392030"/>
    <lineage>
        <taxon>Eukaryota</taxon>
        <taxon>Metazoa</taxon>
        <taxon>Spiralia</taxon>
        <taxon>Gnathifera</taxon>
        <taxon>Rotifera</taxon>
        <taxon>Eurotatoria</taxon>
        <taxon>Bdelloidea</taxon>
        <taxon>Philodinida</taxon>
        <taxon>Philodinidae</taxon>
        <taxon>Rotaria</taxon>
    </lineage>
</organism>
<name>A0A8S3FX45_9BILA</name>
<gene>
    <name evidence="1" type="ORF">GIL414_LOCUS64627</name>
</gene>
<feature type="non-terminal residue" evidence="1">
    <location>
        <position position="1"/>
    </location>
</feature>
<feature type="non-terminal residue" evidence="1">
    <location>
        <position position="50"/>
    </location>
</feature>
<protein>
    <submittedName>
        <fullName evidence="1">Uncharacterized protein</fullName>
    </submittedName>
</protein>
<reference evidence="1" key="1">
    <citation type="submission" date="2021-02" db="EMBL/GenBank/DDBJ databases">
        <authorList>
            <person name="Nowell W R."/>
        </authorList>
    </citation>
    <scope>NUCLEOTIDE SEQUENCE</scope>
</reference>
<dbReference type="EMBL" id="CAJOBJ010280630">
    <property type="protein sequence ID" value="CAF5143498.1"/>
    <property type="molecule type" value="Genomic_DNA"/>
</dbReference>
<evidence type="ECO:0000313" key="2">
    <source>
        <dbReference type="Proteomes" id="UP000681720"/>
    </source>
</evidence>
<evidence type="ECO:0000313" key="1">
    <source>
        <dbReference type="EMBL" id="CAF5143498.1"/>
    </source>
</evidence>
<sequence>DGSTSTIIHSALRTYPLSDAGQHPKNEPLMLMIQRQRTTETVDADGRLPD</sequence>
<accession>A0A8S3FX45</accession>
<dbReference type="Proteomes" id="UP000681720">
    <property type="component" value="Unassembled WGS sequence"/>
</dbReference>